<evidence type="ECO:0000313" key="3">
    <source>
        <dbReference type="Proteomes" id="UP001589698"/>
    </source>
</evidence>
<dbReference type="PANTHER" id="PTHR18964:SF149">
    <property type="entry name" value="BIFUNCTIONAL UDP-N-ACETYLGLUCOSAMINE 2-EPIMERASE_N-ACETYLMANNOSAMINE KINASE"/>
    <property type="match status" value="1"/>
</dbReference>
<dbReference type="RefSeq" id="WP_378517414.1">
    <property type="nucleotide sequence ID" value="NZ_JBHLXH010000001.1"/>
</dbReference>
<dbReference type="InterPro" id="IPR043129">
    <property type="entry name" value="ATPase_NBD"/>
</dbReference>
<dbReference type="Proteomes" id="UP001589698">
    <property type="component" value="Unassembled WGS sequence"/>
</dbReference>
<comment type="caution">
    <text evidence="2">The sequence shown here is derived from an EMBL/GenBank/DDBJ whole genome shotgun (WGS) entry which is preliminary data.</text>
</comment>
<sequence>MNADLHPALAGSRSVGLDIGGTKTHGVVLDADGSVLAQVRLPTEPGADGVVATAHAVFESLRTETGLALDGRLGVGVPGLVDVGRGVLRHAVNLGVDGADLPLRDLLSELLGRPVAVENDVNAAALAASALTGADDVVYLSLGTGLAAGLVLDGRLRRGPHGAAGEIGHVPVDPAGEVCGCGQRGCLETFASGRALARAWPTTRGFPSTALFSAADAGDEKAVAVRDRYCWGVASAVRVLGLTIDPERIVVGGGVAEVGEPLRRGVVDQLARLGEGSPFLASLELGERLVMVPPGFPVSAVGAAIRGR</sequence>
<dbReference type="Gene3D" id="3.30.420.40">
    <property type="match status" value="2"/>
</dbReference>
<accession>A0ABV6DYE6</accession>
<comment type="similarity">
    <text evidence="1">Belongs to the ROK (NagC/XylR) family.</text>
</comment>
<gene>
    <name evidence="2" type="ORF">ACFFJG_04560</name>
</gene>
<dbReference type="Pfam" id="PF00480">
    <property type="entry name" value="ROK"/>
    <property type="match status" value="1"/>
</dbReference>
<keyword evidence="3" id="KW-1185">Reference proteome</keyword>
<name>A0ABV6DYE6_9ACTN</name>
<organism evidence="2 3">
    <name type="scientific">Nocardioides zeicaulis</name>
    <dbReference type="NCBI Taxonomy" id="1776857"/>
    <lineage>
        <taxon>Bacteria</taxon>
        <taxon>Bacillati</taxon>
        <taxon>Actinomycetota</taxon>
        <taxon>Actinomycetes</taxon>
        <taxon>Propionibacteriales</taxon>
        <taxon>Nocardioidaceae</taxon>
        <taxon>Nocardioides</taxon>
    </lineage>
</organism>
<evidence type="ECO:0000256" key="1">
    <source>
        <dbReference type="ARBA" id="ARBA00006479"/>
    </source>
</evidence>
<dbReference type="PANTHER" id="PTHR18964">
    <property type="entry name" value="ROK (REPRESSOR, ORF, KINASE) FAMILY"/>
    <property type="match status" value="1"/>
</dbReference>
<protein>
    <submittedName>
        <fullName evidence="2">ROK family protein</fullName>
    </submittedName>
</protein>
<reference evidence="2 3" key="1">
    <citation type="submission" date="2024-09" db="EMBL/GenBank/DDBJ databases">
        <authorList>
            <person name="Sun Q."/>
            <person name="Mori K."/>
        </authorList>
    </citation>
    <scope>NUCLEOTIDE SEQUENCE [LARGE SCALE GENOMIC DNA]</scope>
    <source>
        <strain evidence="2 3">CCM 8654</strain>
    </source>
</reference>
<dbReference type="EMBL" id="JBHLXH010000001">
    <property type="protein sequence ID" value="MFC0221741.1"/>
    <property type="molecule type" value="Genomic_DNA"/>
</dbReference>
<dbReference type="InterPro" id="IPR000600">
    <property type="entry name" value="ROK"/>
</dbReference>
<evidence type="ECO:0000313" key="2">
    <source>
        <dbReference type="EMBL" id="MFC0221741.1"/>
    </source>
</evidence>
<proteinExistence type="inferred from homology"/>
<dbReference type="SUPFAM" id="SSF53067">
    <property type="entry name" value="Actin-like ATPase domain"/>
    <property type="match status" value="1"/>
</dbReference>